<keyword evidence="3" id="KW-0732">Signal</keyword>
<sequence>MRYFKFSILAGMGLFALAMFFLSQSIQGFLSINQNTEQTAAEAELEISLSEPDEFPDLSLDFPAGPKQSPLNPAPAPKLSDIATTQELSQDPRLPENRTPEINLVTASPQSADSSPALNILLLSQTTKEQRTTLIEELVRIDADLVRRVAMKPVDQQGISANEVKTVQQISLTNPFPKRTVSAGYNVPQPTMKPASAPEPFLVQQERLVHIIAAYRGITFKTTGIPTQDAALNQTIPVIPFVTNTMLPATVISKNLVQLDLHSELPIPRETQAQPVLKLAQLGEFQPAEIIKLTGSGLVVGLNGTGERNYSPEAIQALKSSMAAMKINVKQIKTPLRAGNLANVSLIAYIPNQGVKKGQRIECYLTAANPDVKLTGGYLLPTTIQQTESPAASAVVMGMLDTNRTQNKSQAIIEQGAQLLADITPKLVSGTGIPHLKFFLNDSASLPATGQLITQTINQFLKAQQNLNAKAMLQSTSMIMISLPHPNQKLAQQLAAHLLKLSIPIQPSLAQSSLVKNQTPELMIDPATATIQTRGNVLLQPAQIEYNDLILEISASTASATPRLNDLLALMQHLKIPKPRQIEFVRGLQQQGKIKAAYHEQ</sequence>
<organism evidence="5 6">
    <name type="scientific">Gimesia alba</name>
    <dbReference type="NCBI Taxonomy" id="2527973"/>
    <lineage>
        <taxon>Bacteria</taxon>
        <taxon>Pseudomonadati</taxon>
        <taxon>Planctomycetota</taxon>
        <taxon>Planctomycetia</taxon>
        <taxon>Planctomycetales</taxon>
        <taxon>Planctomycetaceae</taxon>
        <taxon>Gimesia</taxon>
    </lineage>
</organism>
<gene>
    <name evidence="5" type="ORF">Pan241w_15170</name>
</gene>
<proteinExistence type="predicted"/>
<dbReference type="GO" id="GO:0071973">
    <property type="term" value="P:bacterial-type flagellum-dependent cell motility"/>
    <property type="evidence" value="ECO:0007669"/>
    <property type="project" value="InterPro"/>
</dbReference>
<evidence type="ECO:0000256" key="4">
    <source>
        <dbReference type="ARBA" id="ARBA00023143"/>
    </source>
</evidence>
<reference evidence="5 6" key="1">
    <citation type="submission" date="2019-02" db="EMBL/GenBank/DDBJ databases">
        <title>Deep-cultivation of Planctomycetes and their phenomic and genomic characterization uncovers novel biology.</title>
        <authorList>
            <person name="Wiegand S."/>
            <person name="Jogler M."/>
            <person name="Boedeker C."/>
            <person name="Pinto D."/>
            <person name="Vollmers J."/>
            <person name="Rivas-Marin E."/>
            <person name="Kohn T."/>
            <person name="Peeters S.H."/>
            <person name="Heuer A."/>
            <person name="Rast P."/>
            <person name="Oberbeckmann S."/>
            <person name="Bunk B."/>
            <person name="Jeske O."/>
            <person name="Meyerdierks A."/>
            <person name="Storesund J.E."/>
            <person name="Kallscheuer N."/>
            <person name="Luecker S."/>
            <person name="Lage O.M."/>
            <person name="Pohl T."/>
            <person name="Merkel B.J."/>
            <person name="Hornburger P."/>
            <person name="Mueller R.-W."/>
            <person name="Bruemmer F."/>
            <person name="Labrenz M."/>
            <person name="Spormann A.M."/>
            <person name="Op den Camp H."/>
            <person name="Overmann J."/>
            <person name="Amann R."/>
            <person name="Jetten M.S.M."/>
            <person name="Mascher T."/>
            <person name="Medema M.H."/>
            <person name="Devos D.P."/>
            <person name="Kaster A.-K."/>
            <person name="Ovreas L."/>
            <person name="Rohde M."/>
            <person name="Galperin M.Y."/>
            <person name="Jogler C."/>
        </authorList>
    </citation>
    <scope>NUCLEOTIDE SEQUENCE [LARGE SCALE GENOMIC DNA]</scope>
    <source>
        <strain evidence="5 6">Pan241w</strain>
    </source>
</reference>
<dbReference type="GO" id="GO:0030288">
    <property type="term" value="C:outer membrane-bounded periplasmic space"/>
    <property type="evidence" value="ECO:0007669"/>
    <property type="project" value="InterPro"/>
</dbReference>
<evidence type="ECO:0000313" key="6">
    <source>
        <dbReference type="Proteomes" id="UP000317171"/>
    </source>
</evidence>
<comment type="subcellular location">
    <subcellularLocation>
        <location evidence="2">Bacterial flagellum basal body</location>
    </subcellularLocation>
</comment>
<keyword evidence="5" id="KW-0969">Cilium</keyword>
<evidence type="ECO:0000313" key="5">
    <source>
        <dbReference type="EMBL" id="QDT41456.1"/>
    </source>
</evidence>
<comment type="function">
    <text evidence="1">Assembles around the rod to form the L-ring and probably protects the motor/basal body from shearing forces during rotation.</text>
</comment>
<dbReference type="GO" id="GO:0005198">
    <property type="term" value="F:structural molecule activity"/>
    <property type="evidence" value="ECO:0007669"/>
    <property type="project" value="InterPro"/>
</dbReference>
<evidence type="ECO:0000256" key="3">
    <source>
        <dbReference type="ARBA" id="ARBA00022729"/>
    </source>
</evidence>
<dbReference type="PANTHER" id="PTHR30381">
    <property type="entry name" value="FLAGELLAR P-RING PERIPLASMIC PROTEIN FLGI"/>
    <property type="match status" value="1"/>
</dbReference>
<dbReference type="RefSeq" id="WP_145213050.1">
    <property type="nucleotide sequence ID" value="NZ_CP036269.1"/>
</dbReference>
<evidence type="ECO:0000256" key="2">
    <source>
        <dbReference type="ARBA" id="ARBA00004117"/>
    </source>
</evidence>
<dbReference type="PANTHER" id="PTHR30381:SF0">
    <property type="entry name" value="FLAGELLAR P-RING PROTEIN"/>
    <property type="match status" value="1"/>
</dbReference>
<name>A0A517RC75_9PLAN</name>
<keyword evidence="5" id="KW-0282">Flagellum</keyword>
<dbReference type="Proteomes" id="UP000317171">
    <property type="component" value="Chromosome"/>
</dbReference>
<accession>A0A517RC75</accession>
<dbReference type="KEGG" id="gaz:Pan241w_15170"/>
<keyword evidence="4" id="KW-0975">Bacterial flagellum</keyword>
<evidence type="ECO:0000256" key="1">
    <source>
        <dbReference type="ARBA" id="ARBA00002591"/>
    </source>
</evidence>
<dbReference type="InterPro" id="IPR001782">
    <property type="entry name" value="Flag_FlgI"/>
</dbReference>
<dbReference type="EMBL" id="CP036269">
    <property type="protein sequence ID" value="QDT41456.1"/>
    <property type="molecule type" value="Genomic_DNA"/>
</dbReference>
<dbReference type="AlphaFoldDB" id="A0A517RC75"/>
<dbReference type="OrthoDB" id="9786431at2"/>
<dbReference type="Pfam" id="PF02119">
    <property type="entry name" value="FlgI"/>
    <property type="match status" value="1"/>
</dbReference>
<keyword evidence="6" id="KW-1185">Reference proteome</keyword>
<dbReference type="GO" id="GO:0009428">
    <property type="term" value="C:bacterial-type flagellum basal body, distal rod, P ring"/>
    <property type="evidence" value="ECO:0007669"/>
    <property type="project" value="InterPro"/>
</dbReference>
<keyword evidence="5" id="KW-0966">Cell projection</keyword>
<protein>
    <submittedName>
        <fullName evidence="5">Flagellar basal body P-ring protein</fullName>
    </submittedName>
</protein>